<feature type="non-terminal residue" evidence="1">
    <location>
        <position position="717"/>
    </location>
</feature>
<keyword evidence="2" id="KW-1185">Reference proteome</keyword>
<protein>
    <submittedName>
        <fullName evidence="1">Uncharacterized protein</fullName>
    </submittedName>
</protein>
<reference evidence="1" key="2">
    <citation type="journal article" date="2022" name="New Phytol.">
        <title>Evolutionary transition to the ectomycorrhizal habit in the genomes of a hyperdiverse lineage of mushroom-forming fungi.</title>
        <authorList>
            <person name="Looney B."/>
            <person name="Miyauchi S."/>
            <person name="Morin E."/>
            <person name="Drula E."/>
            <person name="Courty P.E."/>
            <person name="Kohler A."/>
            <person name="Kuo A."/>
            <person name="LaButti K."/>
            <person name="Pangilinan J."/>
            <person name="Lipzen A."/>
            <person name="Riley R."/>
            <person name="Andreopoulos W."/>
            <person name="He G."/>
            <person name="Johnson J."/>
            <person name="Nolan M."/>
            <person name="Tritt A."/>
            <person name="Barry K.W."/>
            <person name="Grigoriev I.V."/>
            <person name="Nagy L.G."/>
            <person name="Hibbett D."/>
            <person name="Henrissat B."/>
            <person name="Matheny P.B."/>
            <person name="Labbe J."/>
            <person name="Martin F.M."/>
        </authorList>
    </citation>
    <scope>NUCLEOTIDE SEQUENCE</scope>
    <source>
        <strain evidence="1">EC-137</strain>
    </source>
</reference>
<feature type="non-terminal residue" evidence="1">
    <location>
        <position position="1"/>
    </location>
</feature>
<evidence type="ECO:0000313" key="2">
    <source>
        <dbReference type="Proteomes" id="UP000814128"/>
    </source>
</evidence>
<name>A0ACB8Q9G2_9AGAM</name>
<dbReference type="Proteomes" id="UP000814128">
    <property type="component" value="Unassembled WGS sequence"/>
</dbReference>
<sequence length="717" mass="80329">SLELLSRSTQDKLRSAQILTSLPQVISELVQNALDAHATNVEVGVDCEQWECWVRDNGDGISREGLRALGSGRYHTSKAYSPSSLDQISSFGFRGEAIASAAGVSIIEIASRTSRSRESYTVIVKDSKCLYDGPSTRWRRERPGTVVCLRDIFYNLPVRRRMHPSPSKTLDLIKREIETFALVFPTVSFSLQDIARVKGGLDGSVMTIKKARDFSPFYLSDHSKAHPIAPCNLHRVIETIFSRSTYGRTTSDRLRRSQRKPERRPVFVLDLTLPSQTVDRCVDPAKTAVHLMNNNAVITFLQSVVRSFLVRHGFLFLDAYGSSEPPSYPRKRRKVETAPPCNVSSLHNRIDGCAFVQEEDQDTNNEPIIWCDPRTGARYHIDRRTGNSYREDVARRRAEGREEEDRRPGTLQRRTLHPDSRASLGRDEDTPEWIINALQANTAYKLLGCPIPSALPPSQTQTHTHACFATHHHPTGVHSMTFDRVALADAVVLAQVDRKFILCTLDDGVLAVFDQHAASERVRVERFLRELCELFLEDGQREGAKAEVTPAMPVLVTRREKEMLRVGNDVREVLERWGFSFVETGEDSAEEGEEGLGAQVYVRSVPSVVSQKLLAPNELQTFLKDFLAEREAGDSTPPIASQVDNAGTDDAFSWQRALRFCPRGLIELANTRACRAGAIMFNDALTRAQCERLVSQLAQTAFPFQCAHGRPSLMPLA</sequence>
<dbReference type="EMBL" id="MU273760">
    <property type="protein sequence ID" value="KAI0028362.1"/>
    <property type="molecule type" value="Genomic_DNA"/>
</dbReference>
<reference evidence="1" key="1">
    <citation type="submission" date="2021-02" db="EMBL/GenBank/DDBJ databases">
        <authorList>
            <consortium name="DOE Joint Genome Institute"/>
            <person name="Ahrendt S."/>
            <person name="Looney B.P."/>
            <person name="Miyauchi S."/>
            <person name="Morin E."/>
            <person name="Drula E."/>
            <person name="Courty P.E."/>
            <person name="Chicoki N."/>
            <person name="Fauchery L."/>
            <person name="Kohler A."/>
            <person name="Kuo A."/>
            <person name="Labutti K."/>
            <person name="Pangilinan J."/>
            <person name="Lipzen A."/>
            <person name="Riley R."/>
            <person name="Andreopoulos W."/>
            <person name="He G."/>
            <person name="Johnson J."/>
            <person name="Barry K.W."/>
            <person name="Grigoriev I.V."/>
            <person name="Nagy L."/>
            <person name="Hibbett D."/>
            <person name="Henrissat B."/>
            <person name="Matheny P.B."/>
            <person name="Labbe J."/>
            <person name="Martin F."/>
        </authorList>
    </citation>
    <scope>NUCLEOTIDE SEQUENCE</scope>
    <source>
        <strain evidence="1">EC-137</strain>
    </source>
</reference>
<gene>
    <name evidence="1" type="ORF">K488DRAFT_21698</name>
</gene>
<evidence type="ECO:0000313" key="1">
    <source>
        <dbReference type="EMBL" id="KAI0028362.1"/>
    </source>
</evidence>
<proteinExistence type="predicted"/>
<accession>A0ACB8Q9G2</accession>
<comment type="caution">
    <text evidence="1">The sequence shown here is derived from an EMBL/GenBank/DDBJ whole genome shotgun (WGS) entry which is preliminary data.</text>
</comment>
<organism evidence="1 2">
    <name type="scientific">Vararia minispora EC-137</name>
    <dbReference type="NCBI Taxonomy" id="1314806"/>
    <lineage>
        <taxon>Eukaryota</taxon>
        <taxon>Fungi</taxon>
        <taxon>Dikarya</taxon>
        <taxon>Basidiomycota</taxon>
        <taxon>Agaricomycotina</taxon>
        <taxon>Agaricomycetes</taxon>
        <taxon>Russulales</taxon>
        <taxon>Lachnocladiaceae</taxon>
        <taxon>Vararia</taxon>
    </lineage>
</organism>